<protein>
    <submittedName>
        <fullName evidence="1">Uncharacterized protein</fullName>
    </submittedName>
</protein>
<gene>
    <name evidence="1" type="ORF">ME0900_17630</name>
</gene>
<dbReference type="EMBL" id="BSWK01000041">
    <property type="protein sequence ID" value="GMB87389.1"/>
    <property type="molecule type" value="Genomic_DNA"/>
</dbReference>
<reference evidence="1" key="1">
    <citation type="submission" date="2023-04" db="EMBL/GenBank/DDBJ databases">
        <title>Draft genome sequences of Lactobacillus delbrueckii subsp. bulgaricus ME-900 and ME-901 with improved acid tolerance.</title>
        <authorList>
            <person name="Ishida T."/>
            <person name="Yamamoto E."/>
            <person name="Koizumi A."/>
            <person name="Fujiwara S."/>
            <person name="Makino S."/>
            <person name="Kano H."/>
            <person name="Kimura K."/>
        </authorList>
    </citation>
    <scope>NUCLEOTIDE SEQUENCE</scope>
    <source>
        <strain evidence="1">ME-900</strain>
    </source>
</reference>
<sequence>MRLVDSLYPYPVLSIDDDDYLPERAYFDVEYKLEQATSTHNAVLRMKFDLKNDSFEELLKEGRAAFYVQVECRQTMYRKMTKLALERSEFLLEINPDDMRKRVDITPLFLVTEDLIGYKNPAVNPDLYGADYVFPDLSVGDPLAIAFTKSLDIEDTNNFTKLSSIIKVTENSQADVTSVDLDQDIILIKMPSKQYKFYVESQCYGFGETMLNGVILPALIYVLDTIVNGDTVDDTLQWYQVIESKCEKLGHNLDSVADNKDISTIELAQLILNDPMDKMMNELKGVLANNE</sequence>
<proteinExistence type="predicted"/>
<evidence type="ECO:0000313" key="2">
    <source>
        <dbReference type="Proteomes" id="UP001165243"/>
    </source>
</evidence>
<dbReference type="Proteomes" id="UP001165243">
    <property type="component" value="Unassembled WGS sequence"/>
</dbReference>
<organism evidence="1 2">
    <name type="scientific">Lactobacillus delbrueckii subsp. bulgaricus</name>
    <dbReference type="NCBI Taxonomy" id="1585"/>
    <lineage>
        <taxon>Bacteria</taxon>
        <taxon>Bacillati</taxon>
        <taxon>Bacillota</taxon>
        <taxon>Bacilli</taxon>
        <taxon>Lactobacillales</taxon>
        <taxon>Lactobacillaceae</taxon>
        <taxon>Lactobacillus</taxon>
    </lineage>
</organism>
<name>A0AAV5PE55_LACDE</name>
<comment type="caution">
    <text evidence="1">The sequence shown here is derived from an EMBL/GenBank/DDBJ whole genome shotgun (WGS) entry which is preliminary data.</text>
</comment>
<dbReference type="AlphaFoldDB" id="A0AAV5PE55"/>
<accession>A0AAV5PE55</accession>
<dbReference type="RefSeq" id="WP_014565011.1">
    <property type="nucleotide sequence ID" value="NZ_BSWJ01000043.1"/>
</dbReference>
<evidence type="ECO:0000313" key="1">
    <source>
        <dbReference type="EMBL" id="GMB87389.1"/>
    </source>
</evidence>